<keyword evidence="3" id="KW-1185">Reference proteome</keyword>
<evidence type="ECO:0000313" key="2">
    <source>
        <dbReference type="EMBL" id="AFZ68035.1"/>
    </source>
</evidence>
<dbReference type="Proteomes" id="UP000010467">
    <property type="component" value="Chromosome"/>
</dbReference>
<dbReference type="HOGENOM" id="CLU_2166832_0_0_0"/>
<dbReference type="EMBL" id="CP003382">
    <property type="protein sequence ID" value="AFZ68035.1"/>
    <property type="molecule type" value="Genomic_DNA"/>
</dbReference>
<evidence type="ECO:0000256" key="1">
    <source>
        <dbReference type="SAM" id="MobiDB-lite"/>
    </source>
</evidence>
<feature type="region of interest" description="Disordered" evidence="1">
    <location>
        <begin position="1"/>
        <end position="29"/>
    </location>
</feature>
<name>L0A4U4_DEIPD</name>
<evidence type="ECO:0000313" key="3">
    <source>
        <dbReference type="Proteomes" id="UP000010467"/>
    </source>
</evidence>
<dbReference type="AlphaFoldDB" id="L0A4U4"/>
<sequence length="110" mass="12056">MLLLLTERRAHSAQKRVQAKPLESKSLESKPLERPTFEVFKGGYAHWGLACTRARSQRGERVSPALERTNAPSRLISELLGDHQAPRAAVQNADADPAELWAQDVGAVSG</sequence>
<protein>
    <submittedName>
        <fullName evidence="2">Uncharacterized protein</fullName>
    </submittedName>
</protein>
<proteinExistence type="predicted"/>
<dbReference type="KEGG" id="dpd:Deipe_2570"/>
<organism evidence="2 3">
    <name type="scientific">Deinococcus peraridilitoris (strain DSM 19664 / LMG 22246 / CIP 109416 / KR-200)</name>
    <dbReference type="NCBI Taxonomy" id="937777"/>
    <lineage>
        <taxon>Bacteria</taxon>
        <taxon>Thermotogati</taxon>
        <taxon>Deinococcota</taxon>
        <taxon>Deinococci</taxon>
        <taxon>Deinococcales</taxon>
        <taxon>Deinococcaceae</taxon>
        <taxon>Deinococcus</taxon>
    </lineage>
</organism>
<gene>
    <name evidence="2" type="ordered locus">Deipe_2570</name>
</gene>
<reference evidence="3" key="1">
    <citation type="submission" date="2012-03" db="EMBL/GenBank/DDBJ databases">
        <title>Complete sequence of chromosome of Deinococcus peraridilitoris DSM 19664.</title>
        <authorList>
            <person name="Lucas S."/>
            <person name="Copeland A."/>
            <person name="Lapidus A."/>
            <person name="Glavina del Rio T."/>
            <person name="Dalin E."/>
            <person name="Tice H."/>
            <person name="Bruce D."/>
            <person name="Goodwin L."/>
            <person name="Pitluck S."/>
            <person name="Peters L."/>
            <person name="Mikhailova N."/>
            <person name="Lu M."/>
            <person name="Kyrpides N."/>
            <person name="Mavromatis K."/>
            <person name="Ivanova N."/>
            <person name="Brettin T."/>
            <person name="Detter J.C."/>
            <person name="Han C."/>
            <person name="Larimer F."/>
            <person name="Land M."/>
            <person name="Hauser L."/>
            <person name="Markowitz V."/>
            <person name="Cheng J.-F."/>
            <person name="Hugenholtz P."/>
            <person name="Woyke T."/>
            <person name="Wu D."/>
            <person name="Pukall R."/>
            <person name="Steenblock K."/>
            <person name="Brambilla E."/>
            <person name="Klenk H.-P."/>
            <person name="Eisen J.A."/>
        </authorList>
    </citation>
    <scope>NUCLEOTIDE SEQUENCE [LARGE SCALE GENOMIC DNA]</scope>
    <source>
        <strain evidence="3">DSM 19664 / LMG 22246 / CIP 109416 / KR-200</strain>
    </source>
</reference>
<feature type="compositionally biased region" description="Basic and acidic residues" evidence="1">
    <location>
        <begin position="1"/>
        <end position="10"/>
    </location>
</feature>
<accession>L0A4U4</accession>
<dbReference type="STRING" id="937777.Deipe_2570"/>